<name>A0ABY5IQM2_9FLAO</name>
<evidence type="ECO:0000313" key="2">
    <source>
        <dbReference type="Proteomes" id="UP001059844"/>
    </source>
</evidence>
<dbReference type="EMBL" id="CP101751">
    <property type="protein sequence ID" value="UUC45150.1"/>
    <property type="molecule type" value="Genomic_DNA"/>
</dbReference>
<dbReference type="CDD" id="cd22641">
    <property type="entry name" value="C24-like"/>
    <property type="match status" value="1"/>
</dbReference>
<reference evidence="1" key="1">
    <citation type="submission" date="2022-07" db="EMBL/GenBank/DDBJ databases">
        <title>Isolation, identification, and degradation of a PFOSA degrading strain from sewage treatment plant.</title>
        <authorList>
            <person name="Zhang L."/>
            <person name="Huo Y."/>
        </authorList>
    </citation>
    <scope>NUCLEOTIDE SEQUENCE</scope>
    <source>
        <strain evidence="1">C1</strain>
    </source>
</reference>
<dbReference type="Gene3D" id="3.90.1340.10">
    <property type="entry name" value="Phage tail collar domain"/>
    <property type="match status" value="1"/>
</dbReference>
<dbReference type="Proteomes" id="UP001059844">
    <property type="component" value="Chromosome"/>
</dbReference>
<organism evidence="1 2">
    <name type="scientific">Flavobacterium cerinum</name>
    <dbReference type="NCBI Taxonomy" id="2502784"/>
    <lineage>
        <taxon>Bacteria</taxon>
        <taxon>Pseudomonadati</taxon>
        <taxon>Bacteroidota</taxon>
        <taxon>Flavobacteriia</taxon>
        <taxon>Flavobacteriales</taxon>
        <taxon>Flavobacteriaceae</taxon>
        <taxon>Flavobacterium</taxon>
    </lineage>
</organism>
<evidence type="ECO:0008006" key="3">
    <source>
        <dbReference type="Google" id="ProtNLM"/>
    </source>
</evidence>
<gene>
    <name evidence="1" type="ORF">NOX80_16185</name>
</gene>
<dbReference type="RefSeq" id="WP_256550841.1">
    <property type="nucleotide sequence ID" value="NZ_CP101751.1"/>
</dbReference>
<sequence>MMISDFTQIPMGTILPCAFDDDSIPVGWLKCDGSKIPDKYITLKKLLKMDCTPNLAGRTLIGSGTANNNSQSDGTYPNFENKTSWPLGQTGGEYKHKLTVDEMPKHKHTINGGDFGLHVRSFKGSDDSDIPFKTHADDNRKLYGVDAEGGDKFHNTMQPYYVINYIIYAGSE</sequence>
<protein>
    <recommendedName>
        <fullName evidence="3">Tail fiber protein</fullName>
    </recommendedName>
</protein>
<accession>A0ABY5IQM2</accession>
<evidence type="ECO:0000313" key="1">
    <source>
        <dbReference type="EMBL" id="UUC45150.1"/>
    </source>
</evidence>
<dbReference type="SUPFAM" id="SSF88874">
    <property type="entry name" value="Receptor-binding domain of short tail fibre protein gp12"/>
    <property type="match status" value="1"/>
</dbReference>
<keyword evidence="2" id="KW-1185">Reference proteome</keyword>
<dbReference type="InterPro" id="IPR037053">
    <property type="entry name" value="Phage_tail_collar_dom_sf"/>
</dbReference>
<proteinExistence type="predicted"/>